<gene>
    <name evidence="2" type="ORF">N7494_005224</name>
</gene>
<reference evidence="2 3" key="1">
    <citation type="journal article" date="2023" name="IMA Fungus">
        <title>Comparative genomic study of the Penicillium genus elucidates a diverse pangenome and 15 lateral gene transfer events.</title>
        <authorList>
            <person name="Petersen C."/>
            <person name="Sorensen T."/>
            <person name="Nielsen M.R."/>
            <person name="Sondergaard T.E."/>
            <person name="Sorensen J.L."/>
            <person name="Fitzpatrick D.A."/>
            <person name="Frisvad J.C."/>
            <person name="Nielsen K.L."/>
        </authorList>
    </citation>
    <scope>NUCLEOTIDE SEQUENCE [LARGE SCALE GENOMIC DNA]</scope>
    <source>
        <strain evidence="2 3">IBT 35679</strain>
    </source>
</reference>
<feature type="region of interest" description="Disordered" evidence="1">
    <location>
        <begin position="387"/>
        <end position="453"/>
    </location>
</feature>
<sequence length="750" mass="83813">MAHGAPNVKISKDDEKFIGVIEAFLSHLPKPTQELIILTKSGEDSEGNGPAIIPGSGSPAASGSSDPVSTSDGPAGASESNEPAATSQPATLSRGSDRPAVQFGPYRKKLQTLFTSLPDWTNEPLSFFHENKLNVSKDLLDSIDKYVGGLLQSTRDFDSVRLRILQMTYYRVKDEILAKQRLRGNEAKENLINTLQQGGLNARTPNHKPLQWVTRGQRLAEICKDMGHKRQTDYCYTANLFLLDDKTDTELYRLPLNGERRGQFISSIQNRIRLSVEEKEKLEIFSENVMGAIWSLFQQSIRQNVVFVQCQNIAQNASPSRANMTNSPLNRLNDTNVLDEEAGMTEVGDNADHTDDQAHMMDAADNNEDNGMAGVTVVTNIRAGTIPSCHQPRHEVSSASTSHAEISKSTRYPATVEPIDTEPTKRRKQWSPSRLSKRCRLSLPSSSQEGDYFEISNRSSTNFEKGKQSLLNAARKDFESHHFTSVALQQSLPGNQPSGDPNDTSHNDDAYFPTTSSPDIEMELALNDDAFDALSRPPNPDPPLSTDWGQQYGWEIDDMLQQGQSTNNPDPPLSTDWGQQYGWEIDDMLQQGQLPNDPDPPRSTDWWQQYGWEIDDMLQQGQLPNDPDPPRSTDWWQQYGWEIDDMLQQGQLPNDPGPPRSTDWWHDPTLNLKQQGLALGSPSSSPFFAPGQEAGTTISRNVLEAWYRWLFHPSLASGKTNSSWDLVNSHHVRGFSNAIHHNASYSQRVM</sequence>
<feature type="compositionally biased region" description="Polar residues" evidence="1">
    <location>
        <begin position="66"/>
        <end position="94"/>
    </location>
</feature>
<keyword evidence="3" id="KW-1185">Reference proteome</keyword>
<feature type="region of interest" description="Disordered" evidence="1">
    <location>
        <begin position="531"/>
        <end position="550"/>
    </location>
</feature>
<organism evidence="2 3">
    <name type="scientific">Penicillium frequentans</name>
    <dbReference type="NCBI Taxonomy" id="3151616"/>
    <lineage>
        <taxon>Eukaryota</taxon>
        <taxon>Fungi</taxon>
        <taxon>Dikarya</taxon>
        <taxon>Ascomycota</taxon>
        <taxon>Pezizomycotina</taxon>
        <taxon>Eurotiomycetes</taxon>
        <taxon>Eurotiomycetidae</taxon>
        <taxon>Eurotiales</taxon>
        <taxon>Aspergillaceae</taxon>
        <taxon>Penicillium</taxon>
    </lineage>
</organism>
<feature type="compositionally biased region" description="Polar residues" evidence="1">
    <location>
        <begin position="397"/>
        <end position="412"/>
    </location>
</feature>
<evidence type="ECO:0000313" key="3">
    <source>
        <dbReference type="Proteomes" id="UP001220324"/>
    </source>
</evidence>
<evidence type="ECO:0000256" key="1">
    <source>
        <dbReference type="SAM" id="MobiDB-lite"/>
    </source>
</evidence>
<feature type="compositionally biased region" description="Basic residues" evidence="1">
    <location>
        <begin position="425"/>
        <end position="440"/>
    </location>
</feature>
<feature type="compositionally biased region" description="Polar residues" evidence="1">
    <location>
        <begin position="487"/>
        <end position="502"/>
    </location>
</feature>
<dbReference type="AlphaFoldDB" id="A0AAD6GFZ2"/>
<accession>A0AAD6GFZ2</accession>
<proteinExistence type="predicted"/>
<name>A0AAD6GFZ2_9EURO</name>
<feature type="region of interest" description="Disordered" evidence="1">
    <location>
        <begin position="36"/>
        <end position="101"/>
    </location>
</feature>
<feature type="compositionally biased region" description="Low complexity" evidence="1">
    <location>
        <begin position="49"/>
        <end position="65"/>
    </location>
</feature>
<dbReference type="Proteomes" id="UP001220324">
    <property type="component" value="Unassembled WGS sequence"/>
</dbReference>
<evidence type="ECO:0000313" key="2">
    <source>
        <dbReference type="EMBL" id="KAJ5543945.1"/>
    </source>
</evidence>
<dbReference type="EMBL" id="JAQIZZ010000004">
    <property type="protein sequence ID" value="KAJ5543945.1"/>
    <property type="molecule type" value="Genomic_DNA"/>
</dbReference>
<protein>
    <submittedName>
        <fullName evidence="2">Uncharacterized protein</fullName>
    </submittedName>
</protein>
<comment type="caution">
    <text evidence="2">The sequence shown here is derived from an EMBL/GenBank/DDBJ whole genome shotgun (WGS) entry which is preliminary data.</text>
</comment>
<feature type="region of interest" description="Disordered" evidence="1">
    <location>
        <begin position="487"/>
        <end position="516"/>
    </location>
</feature>